<name>A0ABY6KBM8_9ARAC</name>
<protein>
    <submittedName>
        <fullName evidence="5">IPP</fullName>
    </submittedName>
</protein>
<dbReference type="Pfam" id="PF24681">
    <property type="entry name" value="Kelch_KLHDC2_KLHL20_DRC7"/>
    <property type="match status" value="1"/>
</dbReference>
<dbReference type="SUPFAM" id="SSF54695">
    <property type="entry name" value="POZ domain"/>
    <property type="match status" value="1"/>
</dbReference>
<evidence type="ECO:0000256" key="1">
    <source>
        <dbReference type="ARBA" id="ARBA00022441"/>
    </source>
</evidence>
<dbReference type="PROSITE" id="PS50097">
    <property type="entry name" value="BTB"/>
    <property type="match status" value="1"/>
</dbReference>
<dbReference type="InterPro" id="IPR011705">
    <property type="entry name" value="BACK"/>
</dbReference>
<feature type="domain" description="BTB" evidence="4">
    <location>
        <begin position="92"/>
        <end position="159"/>
    </location>
</feature>
<evidence type="ECO:0000256" key="3">
    <source>
        <dbReference type="SAM" id="MobiDB-lite"/>
    </source>
</evidence>
<accession>A0ABY6KBM8</accession>
<sequence>MASGPNNQRFTPHYGDHNYNFHYYHQQQQQQQHNNILPRHHRHYHHHHHNNNNNMAAAGGKEPSGTLDYTGPTHSQTLMEELWKLCEEGKLCDVDLVVGEQTFPAHRAVLAASSSYFDAMFSSNMVEGSQRSVTLPSIDPAFFTLVFKFIYTGKITLTRENVQEVMATAHQLRILELLDVCCNFLLEELHPSNCVGIYRFAEMYSCTNLKVKAKIYVERHFSDIIEEEEFTELPKDLLKGFLKSEGLSIHNEYQLLQAMLRWVLHNVKERTNFLSELLETIRLPIISTRLLDNLANQCSDPEVQKILLSKFEEHKCLMQESQEDQLDVRSKPRIGVQQSLYVVGGYHRKPDGPGHFLNSVECWPFHKGNWQQLPQMKFARRGHGMGVIDGLLYVVGGEMSTTILDSCEVYDPSAKYWSSIRSMSHPRSMLGACVLNRQLYILGGWDGREVDASIERYDPTTDVWTYEGKMKCPRFAMGVAAHETRVPLQGYGGAASVLMLESAAKASASMLGMASNYSQSQTFTKVCLDHGAMINQSCTPTPHSMKGIRNNSNNIWTPFCIADNKIYLAGGLNQHSEPQFRVEAYCPDTQTWEVLAHMNQPRAYFSLAPLHGLLYAVGGVSYGPQALHTVERFSPEENNWTLVSSLKHGRAGAGATVYNGSLYVVGGHCHTDRSTVTLIDIYYPETNSWGRNRDFHLAKSRCDATVMIF</sequence>
<dbReference type="InterPro" id="IPR006652">
    <property type="entry name" value="Kelch_1"/>
</dbReference>
<dbReference type="EMBL" id="CP092865">
    <property type="protein sequence ID" value="UYV65626.1"/>
    <property type="molecule type" value="Genomic_DNA"/>
</dbReference>
<proteinExistence type="predicted"/>
<keyword evidence="6" id="KW-1185">Reference proteome</keyword>
<keyword evidence="1" id="KW-0880">Kelch repeat</keyword>
<dbReference type="Pfam" id="PF00651">
    <property type="entry name" value="BTB"/>
    <property type="match status" value="1"/>
</dbReference>
<dbReference type="SMART" id="SM00225">
    <property type="entry name" value="BTB"/>
    <property type="match status" value="1"/>
</dbReference>
<dbReference type="Gene3D" id="1.25.40.420">
    <property type="match status" value="1"/>
</dbReference>
<evidence type="ECO:0000313" key="6">
    <source>
        <dbReference type="Proteomes" id="UP001235939"/>
    </source>
</evidence>
<organism evidence="5 6">
    <name type="scientific">Cordylochernes scorpioides</name>
    <dbReference type="NCBI Taxonomy" id="51811"/>
    <lineage>
        <taxon>Eukaryota</taxon>
        <taxon>Metazoa</taxon>
        <taxon>Ecdysozoa</taxon>
        <taxon>Arthropoda</taxon>
        <taxon>Chelicerata</taxon>
        <taxon>Arachnida</taxon>
        <taxon>Pseudoscorpiones</taxon>
        <taxon>Cheliferoidea</taxon>
        <taxon>Chernetidae</taxon>
        <taxon>Cordylochernes</taxon>
    </lineage>
</organism>
<dbReference type="Gene3D" id="2.120.10.80">
    <property type="entry name" value="Kelch-type beta propeller"/>
    <property type="match status" value="2"/>
</dbReference>
<dbReference type="SMART" id="SM00612">
    <property type="entry name" value="Kelch"/>
    <property type="match status" value="6"/>
</dbReference>
<dbReference type="Gene3D" id="3.30.710.10">
    <property type="entry name" value="Potassium Channel Kv1.1, Chain A"/>
    <property type="match status" value="1"/>
</dbReference>
<dbReference type="InterPro" id="IPR000210">
    <property type="entry name" value="BTB/POZ_dom"/>
</dbReference>
<dbReference type="InterPro" id="IPR011333">
    <property type="entry name" value="SKP1/BTB/POZ_sf"/>
</dbReference>
<dbReference type="InterPro" id="IPR015915">
    <property type="entry name" value="Kelch-typ_b-propeller"/>
</dbReference>
<evidence type="ECO:0000256" key="2">
    <source>
        <dbReference type="ARBA" id="ARBA00022737"/>
    </source>
</evidence>
<dbReference type="PANTHER" id="PTHR45632:SF3">
    <property type="entry name" value="KELCH-LIKE PROTEIN 32"/>
    <property type="match status" value="1"/>
</dbReference>
<dbReference type="SMART" id="SM00875">
    <property type="entry name" value="BACK"/>
    <property type="match status" value="1"/>
</dbReference>
<evidence type="ECO:0000259" key="4">
    <source>
        <dbReference type="PROSITE" id="PS50097"/>
    </source>
</evidence>
<keyword evidence="2" id="KW-0677">Repeat</keyword>
<gene>
    <name evidence="5" type="ORF">LAZ67_3004903</name>
</gene>
<evidence type="ECO:0000313" key="5">
    <source>
        <dbReference type="EMBL" id="UYV65626.1"/>
    </source>
</evidence>
<feature type="region of interest" description="Disordered" evidence="3">
    <location>
        <begin position="42"/>
        <end position="61"/>
    </location>
</feature>
<dbReference type="Pfam" id="PF01344">
    <property type="entry name" value="Kelch_1"/>
    <property type="match status" value="3"/>
</dbReference>
<dbReference type="Pfam" id="PF07707">
    <property type="entry name" value="BACK"/>
    <property type="match status" value="1"/>
</dbReference>
<dbReference type="Proteomes" id="UP001235939">
    <property type="component" value="Chromosome 03"/>
</dbReference>
<dbReference type="SUPFAM" id="SSF117281">
    <property type="entry name" value="Kelch motif"/>
    <property type="match status" value="2"/>
</dbReference>
<dbReference type="PANTHER" id="PTHR45632">
    <property type="entry name" value="LD33804P"/>
    <property type="match status" value="1"/>
</dbReference>
<reference evidence="5 6" key="1">
    <citation type="submission" date="2022-01" db="EMBL/GenBank/DDBJ databases">
        <title>A chromosomal length assembly of Cordylochernes scorpioides.</title>
        <authorList>
            <person name="Zeh D."/>
            <person name="Zeh J."/>
        </authorList>
    </citation>
    <scope>NUCLEOTIDE SEQUENCE [LARGE SCALE GENOMIC DNA]</scope>
    <source>
        <strain evidence="5">IN4F17</strain>
        <tissue evidence="5">Whole Body</tissue>
    </source>
</reference>